<proteinExistence type="predicted"/>
<dbReference type="AlphaFoldDB" id="A0A4S8M1I9"/>
<dbReference type="EMBL" id="ML179199">
    <property type="protein sequence ID" value="THU95463.1"/>
    <property type="molecule type" value="Genomic_DNA"/>
</dbReference>
<evidence type="ECO:0000313" key="3">
    <source>
        <dbReference type="Proteomes" id="UP000297245"/>
    </source>
</evidence>
<dbReference type="Proteomes" id="UP000297245">
    <property type="component" value="Unassembled WGS sequence"/>
</dbReference>
<organism evidence="2 3">
    <name type="scientific">Dendrothele bispora (strain CBS 962.96)</name>
    <dbReference type="NCBI Taxonomy" id="1314807"/>
    <lineage>
        <taxon>Eukaryota</taxon>
        <taxon>Fungi</taxon>
        <taxon>Dikarya</taxon>
        <taxon>Basidiomycota</taxon>
        <taxon>Agaricomycotina</taxon>
        <taxon>Agaricomycetes</taxon>
        <taxon>Agaricomycetidae</taxon>
        <taxon>Agaricales</taxon>
        <taxon>Agaricales incertae sedis</taxon>
        <taxon>Dendrothele</taxon>
    </lineage>
</organism>
<feature type="region of interest" description="Disordered" evidence="1">
    <location>
        <begin position="139"/>
        <end position="160"/>
    </location>
</feature>
<feature type="compositionally biased region" description="Basic and acidic residues" evidence="1">
    <location>
        <begin position="142"/>
        <end position="155"/>
    </location>
</feature>
<evidence type="ECO:0000256" key="1">
    <source>
        <dbReference type="SAM" id="MobiDB-lite"/>
    </source>
</evidence>
<keyword evidence="3" id="KW-1185">Reference proteome</keyword>
<sequence>MKRLVHAPLQDKDIEAADTEELYKRFAELCVQRGSHEDRFRWIAENENLVCDSCEANNEKCHAPASSGSIPRISCENCHRSQKLLAPCSRVRAERKSRIMRKLDITESMYDSLSERYYQKSKPKTSRWAAANSDPALLFDTGSEHEHRGNHEPDRSSPLSPCVSVVEGGHAELRDKLMANAEADHNIRFSESLESNQRIIERSHEHYCKQMSLFQENIETIEEDIRTGRRSVESAATRIQELAWEVGDFAQKCLNVNRDLRGLAMEDVLGMMTN</sequence>
<reference evidence="2 3" key="1">
    <citation type="journal article" date="2019" name="Nat. Ecol. Evol.">
        <title>Megaphylogeny resolves global patterns of mushroom evolution.</title>
        <authorList>
            <person name="Varga T."/>
            <person name="Krizsan K."/>
            <person name="Foldi C."/>
            <person name="Dima B."/>
            <person name="Sanchez-Garcia M."/>
            <person name="Sanchez-Ramirez S."/>
            <person name="Szollosi G.J."/>
            <person name="Szarkandi J.G."/>
            <person name="Papp V."/>
            <person name="Albert L."/>
            <person name="Andreopoulos W."/>
            <person name="Angelini C."/>
            <person name="Antonin V."/>
            <person name="Barry K.W."/>
            <person name="Bougher N.L."/>
            <person name="Buchanan P."/>
            <person name="Buyck B."/>
            <person name="Bense V."/>
            <person name="Catcheside P."/>
            <person name="Chovatia M."/>
            <person name="Cooper J."/>
            <person name="Damon W."/>
            <person name="Desjardin D."/>
            <person name="Finy P."/>
            <person name="Geml J."/>
            <person name="Haridas S."/>
            <person name="Hughes K."/>
            <person name="Justo A."/>
            <person name="Karasinski D."/>
            <person name="Kautmanova I."/>
            <person name="Kiss B."/>
            <person name="Kocsube S."/>
            <person name="Kotiranta H."/>
            <person name="LaButti K.M."/>
            <person name="Lechner B.E."/>
            <person name="Liimatainen K."/>
            <person name="Lipzen A."/>
            <person name="Lukacs Z."/>
            <person name="Mihaltcheva S."/>
            <person name="Morgado L.N."/>
            <person name="Niskanen T."/>
            <person name="Noordeloos M.E."/>
            <person name="Ohm R.A."/>
            <person name="Ortiz-Santana B."/>
            <person name="Ovrebo C."/>
            <person name="Racz N."/>
            <person name="Riley R."/>
            <person name="Savchenko A."/>
            <person name="Shiryaev A."/>
            <person name="Soop K."/>
            <person name="Spirin V."/>
            <person name="Szebenyi C."/>
            <person name="Tomsovsky M."/>
            <person name="Tulloss R.E."/>
            <person name="Uehling J."/>
            <person name="Grigoriev I.V."/>
            <person name="Vagvolgyi C."/>
            <person name="Papp T."/>
            <person name="Martin F.M."/>
            <person name="Miettinen O."/>
            <person name="Hibbett D.S."/>
            <person name="Nagy L.G."/>
        </authorList>
    </citation>
    <scope>NUCLEOTIDE SEQUENCE [LARGE SCALE GENOMIC DNA]</scope>
    <source>
        <strain evidence="2 3">CBS 962.96</strain>
    </source>
</reference>
<protein>
    <submittedName>
        <fullName evidence="2">Uncharacterized protein</fullName>
    </submittedName>
</protein>
<gene>
    <name evidence="2" type="ORF">K435DRAFT_966427</name>
</gene>
<name>A0A4S8M1I9_DENBC</name>
<evidence type="ECO:0000313" key="2">
    <source>
        <dbReference type="EMBL" id="THU95463.1"/>
    </source>
</evidence>
<accession>A0A4S8M1I9</accession>